<dbReference type="InterPro" id="IPR016169">
    <property type="entry name" value="FAD-bd_PCMH_sub2"/>
</dbReference>
<feature type="site" description="Important for enzyme activity" evidence="6">
    <location>
        <position position="261"/>
    </location>
</feature>
<dbReference type="InterPro" id="IPR016164">
    <property type="entry name" value="FAD-linked_Oxase-like_C"/>
</dbReference>
<dbReference type="GO" id="GO:0008610">
    <property type="term" value="P:lipid biosynthetic process"/>
    <property type="evidence" value="ECO:0007669"/>
    <property type="project" value="InterPro"/>
</dbReference>
<dbReference type="Gene3D" id="3.30.465.10">
    <property type="match status" value="1"/>
</dbReference>
<dbReference type="SUPFAM" id="SSF55103">
    <property type="entry name" value="FAD-linked oxidases, C-terminal domain"/>
    <property type="match status" value="1"/>
</dbReference>
<name>A0A081BX83_VECG1</name>
<evidence type="ECO:0000256" key="5">
    <source>
        <dbReference type="PIRSR" id="PIRSR625650-3"/>
    </source>
</evidence>
<dbReference type="Gene3D" id="3.30.43.10">
    <property type="entry name" value="Uridine Diphospho-n-acetylenolpyruvylglucosamine Reductase, domain 2"/>
    <property type="match status" value="1"/>
</dbReference>
<organism evidence="8">
    <name type="scientific">Vecturithrix granuli</name>
    <dbReference type="NCBI Taxonomy" id="1499967"/>
    <lineage>
        <taxon>Bacteria</taxon>
        <taxon>Candidatus Moduliflexota</taxon>
        <taxon>Candidatus Vecturitrichia</taxon>
        <taxon>Candidatus Vecturitrichales</taxon>
        <taxon>Candidatus Vecturitrichaceae</taxon>
        <taxon>Candidatus Vecturithrix</taxon>
    </lineage>
</organism>
<feature type="active site" description="Proton donor/acceptor" evidence="4">
    <location>
        <position position="393"/>
    </location>
</feature>
<protein>
    <submittedName>
        <fullName evidence="8">Alkylglycerone-phosphate synthase</fullName>
    </submittedName>
</protein>
<keyword evidence="3 5" id="KW-0274">FAD</keyword>
<dbReference type="InterPro" id="IPR004113">
    <property type="entry name" value="FAD-bd_oxidored_4_C"/>
</dbReference>
<keyword evidence="2" id="KW-0285">Flavoprotein</keyword>
<dbReference type="PROSITE" id="PS51387">
    <property type="entry name" value="FAD_PCMH"/>
    <property type="match status" value="1"/>
</dbReference>
<sequence>MGYFERMICYELEEIVGQENVTDQLADLEVVSTDVCSISRFWIDRGEEPVKPDYVVFPKTTEQVSEVLKLANNYKIPVTPRGGGAGDTCGALPIYGGIVLDMSKMDRVIKVDENNLTVTAETGILQCDLEDAINRKGYTLNFFPASHYCSALGGFLANRGSGTLSSKYGKIENLVVTMEVVLPTGEITHTLPVPDHSTGPELNKLFVGSEGTLGVITNATLKMFYLPEERRFNAFLFKSLPDAIDAGRLVMVNRLGASVIRVYDEIDTKVMVKKVLGIEKEGSFMVIGFDGPTEMVDLQEKLAFKIIKEKGGQDLGREPGNTWWQNRFKFYYPPYNLEAARVVHGVFDTCATFENILTIFYEQKKAIEEGFKEWETTYMGHFSHWYDYGTILYPTFIMHKPPQDVNELLRINHRIWSVGTEIAIRHGGTVNEHHGIGLRLGRFMKENYGPGFVILQRIKKALDPNNIMNPGKMGFEGR</sequence>
<evidence type="ECO:0000256" key="6">
    <source>
        <dbReference type="PIRSR" id="PIRSR625650-4"/>
    </source>
</evidence>
<feature type="binding site" evidence="5">
    <location>
        <begin position="210"/>
        <end position="216"/>
    </location>
    <ligand>
        <name>FAD</name>
        <dbReference type="ChEBI" id="CHEBI:57692"/>
    </ligand>
</feature>
<dbReference type="InterPro" id="IPR016167">
    <property type="entry name" value="FAD-bd_PCMH_sub1"/>
</dbReference>
<dbReference type="InterPro" id="IPR036318">
    <property type="entry name" value="FAD-bd_PCMH-like_sf"/>
</dbReference>
<comment type="similarity">
    <text evidence="1">Belongs to the FAD-binding oxidoreductase/transferase type 4 family.</text>
</comment>
<dbReference type="InterPro" id="IPR025650">
    <property type="entry name" value="Alkyl-DHAP_Synthase"/>
</dbReference>
<dbReference type="AlphaFoldDB" id="A0A081BX83"/>
<dbReference type="GO" id="GO:0008609">
    <property type="term" value="F:alkylglycerone-phosphate synthase activity"/>
    <property type="evidence" value="ECO:0007669"/>
    <property type="project" value="InterPro"/>
</dbReference>
<evidence type="ECO:0000259" key="7">
    <source>
        <dbReference type="PROSITE" id="PS51387"/>
    </source>
</evidence>
<dbReference type="PANTHER" id="PTHR46568">
    <property type="entry name" value="ALKYLDIHYDROXYACETONEPHOSPHATE SYNTHASE, PEROXISOMAL"/>
    <property type="match status" value="1"/>
</dbReference>
<dbReference type="Gene3D" id="3.30.70.3450">
    <property type="match status" value="2"/>
</dbReference>
<evidence type="ECO:0000256" key="3">
    <source>
        <dbReference type="ARBA" id="ARBA00022827"/>
    </source>
</evidence>
<evidence type="ECO:0000256" key="1">
    <source>
        <dbReference type="ARBA" id="ARBA00008000"/>
    </source>
</evidence>
<gene>
    <name evidence="8" type="ORF">U27_03902</name>
</gene>
<dbReference type="Gene3D" id="3.30.300.330">
    <property type="match status" value="1"/>
</dbReference>
<dbReference type="STRING" id="1499967.U27_03902"/>
<dbReference type="Pfam" id="PF01565">
    <property type="entry name" value="FAD_binding_4"/>
    <property type="match status" value="1"/>
</dbReference>
<feature type="domain" description="FAD-binding PCMH-type" evidence="7">
    <location>
        <begin position="48"/>
        <end position="226"/>
    </location>
</feature>
<dbReference type="Proteomes" id="UP000030661">
    <property type="component" value="Unassembled WGS sequence"/>
</dbReference>
<evidence type="ECO:0000256" key="4">
    <source>
        <dbReference type="PIRSR" id="PIRSR625650-1"/>
    </source>
</evidence>
<dbReference type="Pfam" id="PF02913">
    <property type="entry name" value="FAD-oxidase_C"/>
    <property type="match status" value="1"/>
</dbReference>
<reference evidence="8" key="1">
    <citation type="journal article" date="2015" name="PeerJ">
        <title>First genomic representation of candidate bacterial phylum KSB3 points to enhanced environmental sensing as a trigger of wastewater bulking.</title>
        <authorList>
            <person name="Sekiguchi Y."/>
            <person name="Ohashi A."/>
            <person name="Parks D.H."/>
            <person name="Yamauchi T."/>
            <person name="Tyson G.W."/>
            <person name="Hugenholtz P."/>
        </authorList>
    </citation>
    <scope>NUCLEOTIDE SEQUENCE [LARGE SCALE GENOMIC DNA]</scope>
</reference>
<evidence type="ECO:0000313" key="8">
    <source>
        <dbReference type="EMBL" id="GAK56938.1"/>
    </source>
</evidence>
<accession>A0A081BX83</accession>
<dbReference type="GO" id="GO:0071949">
    <property type="term" value="F:FAD binding"/>
    <property type="evidence" value="ECO:0007669"/>
    <property type="project" value="InterPro"/>
</dbReference>
<comment type="cofactor">
    <cofactor evidence="5">
        <name>FAD</name>
        <dbReference type="ChEBI" id="CHEBI:57692"/>
    </cofactor>
</comment>
<dbReference type="eggNOG" id="COG0277">
    <property type="taxonomic scope" value="Bacteria"/>
</dbReference>
<dbReference type="SUPFAM" id="SSF56176">
    <property type="entry name" value="FAD-binding/transporter-associated domain-like"/>
    <property type="match status" value="1"/>
</dbReference>
<dbReference type="InterPro" id="IPR016166">
    <property type="entry name" value="FAD-bd_PCMH"/>
</dbReference>
<proteinExistence type="inferred from homology"/>
<keyword evidence="9" id="KW-1185">Reference proteome</keyword>
<dbReference type="PANTHER" id="PTHR46568:SF1">
    <property type="entry name" value="ALKYLDIHYDROXYACETONEPHOSPHATE SYNTHASE, PEROXISOMAL"/>
    <property type="match status" value="1"/>
</dbReference>
<dbReference type="HOGENOM" id="CLU_017779_2_3_0"/>
<dbReference type="Gene3D" id="1.10.45.10">
    <property type="entry name" value="Vanillyl-alcohol Oxidase, Chain A, domain 4"/>
    <property type="match status" value="1"/>
</dbReference>
<evidence type="ECO:0000313" key="9">
    <source>
        <dbReference type="Proteomes" id="UP000030661"/>
    </source>
</evidence>
<dbReference type="InterPro" id="IPR006094">
    <property type="entry name" value="Oxid_FAD_bind_N"/>
</dbReference>
<evidence type="ECO:0000256" key="2">
    <source>
        <dbReference type="ARBA" id="ARBA00022630"/>
    </source>
</evidence>
<dbReference type="EMBL" id="DF820465">
    <property type="protein sequence ID" value="GAK56938.1"/>
    <property type="molecule type" value="Genomic_DNA"/>
</dbReference>
<dbReference type="InterPro" id="IPR016171">
    <property type="entry name" value="Vanillyl_alc_oxidase_C-sub2"/>
</dbReference>